<name>A0A7J7MEM8_9MAGN</name>
<dbReference type="InterPro" id="IPR044520">
    <property type="entry name" value="ARF_GAP_AGD5/15"/>
</dbReference>
<evidence type="ECO:0000313" key="7">
    <source>
        <dbReference type="EMBL" id="KAF6153346.1"/>
    </source>
</evidence>
<dbReference type="SMART" id="SM00105">
    <property type="entry name" value="ArfGap"/>
    <property type="match status" value="1"/>
</dbReference>
<dbReference type="Proteomes" id="UP000541444">
    <property type="component" value="Unassembled WGS sequence"/>
</dbReference>
<evidence type="ECO:0000256" key="4">
    <source>
        <dbReference type="ARBA" id="ARBA00022833"/>
    </source>
</evidence>
<dbReference type="CDD" id="cd08204">
    <property type="entry name" value="ArfGap"/>
    <property type="match status" value="1"/>
</dbReference>
<comment type="caution">
    <text evidence="7">The sequence shown here is derived from an EMBL/GenBank/DDBJ whole genome shotgun (WGS) entry which is preliminary data.</text>
</comment>
<dbReference type="PANTHER" id="PTHR46419:SF3">
    <property type="entry name" value="ADP-RIBOSYLATION FACTOR GTPASE-ACTIVATING PROTEIN AGD15-RELATED"/>
    <property type="match status" value="1"/>
</dbReference>
<keyword evidence="4" id="KW-0862">Zinc</keyword>
<gene>
    <name evidence="7" type="ORF">GIB67_003536</name>
</gene>
<dbReference type="PANTHER" id="PTHR46419">
    <property type="entry name" value="ADP-RIBOSYLATION FACTOR GTPASE-ACTIVATING PROTEIN AGD5"/>
    <property type="match status" value="1"/>
</dbReference>
<dbReference type="AlphaFoldDB" id="A0A7J7MEM8"/>
<evidence type="ECO:0000256" key="2">
    <source>
        <dbReference type="ARBA" id="ARBA00022723"/>
    </source>
</evidence>
<accession>A0A7J7MEM8</accession>
<evidence type="ECO:0000256" key="3">
    <source>
        <dbReference type="ARBA" id="ARBA00022771"/>
    </source>
</evidence>
<dbReference type="PRINTS" id="PR00405">
    <property type="entry name" value="REVINTRACTNG"/>
</dbReference>
<evidence type="ECO:0000256" key="1">
    <source>
        <dbReference type="ARBA" id="ARBA00022468"/>
    </source>
</evidence>
<dbReference type="FunFam" id="1.10.220.150:FF:000009">
    <property type="entry name" value="stromal membrane-associated protein 1 isoform X1"/>
    <property type="match status" value="1"/>
</dbReference>
<dbReference type="SUPFAM" id="SSF57863">
    <property type="entry name" value="ArfGap/RecO-like zinc finger"/>
    <property type="match status" value="1"/>
</dbReference>
<sequence>MNEKASISKELNLKHTKILDGLLKLSENKECADCGTKAPRWASVNLGIFICIQCSGIHRSLGVHISKVRSATLDTWLPEQVSFMQYAFEFYKAVVAMGNLKSNRYWEAKMPAQYDKSGSESFIRAKYEEKRWVSVMSIQSTANNEETHVSNSIGLENKGCNGCNKSKKFYLPIEIPTKNMSQVAPLTPLTRSRPGSLDLKTGVLPSPPPIATPQMAEHKHERPIQTTDVGNCLFNGLLVEGANTNVNVVNPVSGISWATFESAEGADSSQRTEPVKSIQGSLVPGVDVYIGNSRNYTAPRTKSGEIEVPGEEVSIGKSQNSMAPRTKSEEIVEDRINLIKKHQSLPVVTVVSNSDHVSSIEKNHWLGGSGSLLASGIKIINGKFHDLGRKKANTPNSLDK</sequence>
<dbReference type="InterPro" id="IPR038508">
    <property type="entry name" value="ArfGAP_dom_sf"/>
</dbReference>
<dbReference type="Pfam" id="PF01412">
    <property type="entry name" value="ArfGap"/>
    <property type="match status" value="1"/>
</dbReference>
<organism evidence="7 8">
    <name type="scientific">Kingdonia uniflora</name>
    <dbReference type="NCBI Taxonomy" id="39325"/>
    <lineage>
        <taxon>Eukaryota</taxon>
        <taxon>Viridiplantae</taxon>
        <taxon>Streptophyta</taxon>
        <taxon>Embryophyta</taxon>
        <taxon>Tracheophyta</taxon>
        <taxon>Spermatophyta</taxon>
        <taxon>Magnoliopsida</taxon>
        <taxon>Ranunculales</taxon>
        <taxon>Circaeasteraceae</taxon>
        <taxon>Kingdonia</taxon>
    </lineage>
</organism>
<reference evidence="7 8" key="1">
    <citation type="journal article" date="2020" name="IScience">
        <title>Genome Sequencing of the Endangered Kingdonia uniflora (Circaeasteraceae, Ranunculales) Reveals Potential Mechanisms of Evolutionary Specialization.</title>
        <authorList>
            <person name="Sun Y."/>
            <person name="Deng T."/>
            <person name="Zhang A."/>
            <person name="Moore M.J."/>
            <person name="Landis J.B."/>
            <person name="Lin N."/>
            <person name="Zhang H."/>
            <person name="Zhang X."/>
            <person name="Huang J."/>
            <person name="Zhang X."/>
            <person name="Sun H."/>
            <person name="Wang H."/>
        </authorList>
    </citation>
    <scope>NUCLEOTIDE SEQUENCE [LARGE SCALE GENOMIC DNA]</scope>
    <source>
        <strain evidence="7">TB1705</strain>
        <tissue evidence="7">Leaf</tissue>
    </source>
</reference>
<keyword evidence="1" id="KW-0343">GTPase activation</keyword>
<keyword evidence="8" id="KW-1185">Reference proteome</keyword>
<proteinExistence type="predicted"/>
<dbReference type="PROSITE" id="PS50115">
    <property type="entry name" value="ARFGAP"/>
    <property type="match status" value="1"/>
</dbReference>
<dbReference type="Gene3D" id="1.10.220.150">
    <property type="entry name" value="Arf GTPase activating protein"/>
    <property type="match status" value="1"/>
</dbReference>
<keyword evidence="3 5" id="KW-0863">Zinc-finger</keyword>
<evidence type="ECO:0000313" key="8">
    <source>
        <dbReference type="Proteomes" id="UP000541444"/>
    </source>
</evidence>
<dbReference type="OrthoDB" id="10266696at2759"/>
<dbReference type="GO" id="GO:0005096">
    <property type="term" value="F:GTPase activator activity"/>
    <property type="evidence" value="ECO:0007669"/>
    <property type="project" value="UniProtKB-KW"/>
</dbReference>
<evidence type="ECO:0000259" key="6">
    <source>
        <dbReference type="PROSITE" id="PS50115"/>
    </source>
</evidence>
<feature type="domain" description="Arf-GAP" evidence="6">
    <location>
        <begin position="16"/>
        <end position="140"/>
    </location>
</feature>
<keyword evidence="2" id="KW-0479">Metal-binding</keyword>
<dbReference type="InterPro" id="IPR037278">
    <property type="entry name" value="ARFGAP/RecO"/>
</dbReference>
<dbReference type="EMBL" id="JACGCM010001564">
    <property type="protein sequence ID" value="KAF6153346.1"/>
    <property type="molecule type" value="Genomic_DNA"/>
</dbReference>
<dbReference type="InterPro" id="IPR001164">
    <property type="entry name" value="ArfGAP_dom"/>
</dbReference>
<dbReference type="GO" id="GO:0008270">
    <property type="term" value="F:zinc ion binding"/>
    <property type="evidence" value="ECO:0007669"/>
    <property type="project" value="UniProtKB-KW"/>
</dbReference>
<protein>
    <recommendedName>
        <fullName evidence="6">Arf-GAP domain-containing protein</fullName>
    </recommendedName>
</protein>
<evidence type="ECO:0000256" key="5">
    <source>
        <dbReference type="PROSITE-ProRule" id="PRU00288"/>
    </source>
</evidence>